<protein>
    <submittedName>
        <fullName evidence="5">LacI family DNA-binding transcriptional regulator</fullName>
    </submittedName>
</protein>
<dbReference type="InterPro" id="IPR028082">
    <property type="entry name" value="Peripla_BP_I"/>
</dbReference>
<dbReference type="GO" id="GO:0003700">
    <property type="term" value="F:DNA-binding transcription factor activity"/>
    <property type="evidence" value="ECO:0007669"/>
    <property type="project" value="TreeGrafter"/>
</dbReference>
<gene>
    <name evidence="5" type="ORF">IAD24_03880</name>
</gene>
<evidence type="ECO:0000256" key="2">
    <source>
        <dbReference type="ARBA" id="ARBA00023125"/>
    </source>
</evidence>
<dbReference type="GO" id="GO:0000976">
    <property type="term" value="F:transcription cis-regulatory region binding"/>
    <property type="evidence" value="ECO:0007669"/>
    <property type="project" value="TreeGrafter"/>
</dbReference>
<dbReference type="EMBL" id="DVNZ01000124">
    <property type="protein sequence ID" value="HIU94277.1"/>
    <property type="molecule type" value="Genomic_DNA"/>
</dbReference>
<evidence type="ECO:0000259" key="4">
    <source>
        <dbReference type="Pfam" id="PF13377"/>
    </source>
</evidence>
<dbReference type="AlphaFoldDB" id="A0A9D1N356"/>
<dbReference type="Pfam" id="PF13377">
    <property type="entry name" value="Peripla_BP_3"/>
    <property type="match status" value="1"/>
</dbReference>
<reference evidence="5" key="2">
    <citation type="journal article" date="2021" name="PeerJ">
        <title>Extensive microbial diversity within the chicken gut microbiome revealed by metagenomics and culture.</title>
        <authorList>
            <person name="Gilroy R."/>
            <person name="Ravi A."/>
            <person name="Getino M."/>
            <person name="Pursley I."/>
            <person name="Horton D.L."/>
            <person name="Alikhan N.F."/>
            <person name="Baker D."/>
            <person name="Gharbi K."/>
            <person name="Hall N."/>
            <person name="Watson M."/>
            <person name="Adriaenssens E.M."/>
            <person name="Foster-Nyarko E."/>
            <person name="Jarju S."/>
            <person name="Secka A."/>
            <person name="Antonio M."/>
            <person name="Oren A."/>
            <person name="Chaudhuri R.R."/>
            <person name="La Ragione R."/>
            <person name="Hildebrand F."/>
            <person name="Pallen M.J."/>
        </authorList>
    </citation>
    <scope>NUCLEOTIDE SEQUENCE</scope>
    <source>
        <strain evidence="5">ChiGjej2B2-16831</strain>
    </source>
</reference>
<keyword evidence="2 5" id="KW-0238">DNA-binding</keyword>
<evidence type="ECO:0000256" key="1">
    <source>
        <dbReference type="ARBA" id="ARBA00023015"/>
    </source>
</evidence>
<feature type="non-terminal residue" evidence="5">
    <location>
        <position position="1"/>
    </location>
</feature>
<sequence length="278" mass="31190">SEIYSEIVYYLEQLAYREGFFISVSSINTVEKANSYLTTLMSQKYDGIIMLSNPFNPQQIRQLLDGNLPIVLLELEHAKQDPMISILKPNTYESVRAVMRRFIAESGHSRIGYITFGNPTATGEEGPYGQGLRVKAYLDSMADAGLEIPYAWILQPSSQDTFPYFAEEISEIVQQYTATPAQQRPTAFFTSIDSIGAMLVTQLCKNGIDVPGDVEVFGFGGSHSSEICCPPLSTIHLDCKDTAQRLMEMFLQRYRGEDAVLVETELTIKYRGSTQFPR</sequence>
<keyword evidence="1" id="KW-0805">Transcription regulation</keyword>
<evidence type="ECO:0000313" key="6">
    <source>
        <dbReference type="Proteomes" id="UP000824128"/>
    </source>
</evidence>
<organism evidence="5 6">
    <name type="scientific">Candidatus Aphodomorpha intestinavium</name>
    <dbReference type="NCBI Taxonomy" id="2840672"/>
    <lineage>
        <taxon>Bacteria</taxon>
        <taxon>Bacillati</taxon>
        <taxon>Bacillota</taxon>
        <taxon>Clostridia</taxon>
        <taxon>Eubacteriales</taxon>
        <taxon>Candidatus Aphodomorpha</taxon>
    </lineage>
</organism>
<dbReference type="Gene3D" id="3.40.50.2300">
    <property type="match status" value="2"/>
</dbReference>
<dbReference type="Proteomes" id="UP000824128">
    <property type="component" value="Unassembled WGS sequence"/>
</dbReference>
<dbReference type="PANTHER" id="PTHR30146">
    <property type="entry name" value="LACI-RELATED TRANSCRIPTIONAL REPRESSOR"/>
    <property type="match status" value="1"/>
</dbReference>
<reference evidence="5" key="1">
    <citation type="submission" date="2020-10" db="EMBL/GenBank/DDBJ databases">
        <authorList>
            <person name="Gilroy R."/>
        </authorList>
    </citation>
    <scope>NUCLEOTIDE SEQUENCE</scope>
    <source>
        <strain evidence="5">ChiGjej2B2-16831</strain>
    </source>
</reference>
<evidence type="ECO:0000313" key="5">
    <source>
        <dbReference type="EMBL" id="HIU94277.1"/>
    </source>
</evidence>
<keyword evidence="3" id="KW-0804">Transcription</keyword>
<name>A0A9D1N356_9FIRM</name>
<evidence type="ECO:0000256" key="3">
    <source>
        <dbReference type="ARBA" id="ARBA00023163"/>
    </source>
</evidence>
<proteinExistence type="predicted"/>
<dbReference type="InterPro" id="IPR046335">
    <property type="entry name" value="LacI/GalR-like_sensor"/>
</dbReference>
<comment type="caution">
    <text evidence="5">The sequence shown here is derived from an EMBL/GenBank/DDBJ whole genome shotgun (WGS) entry which is preliminary data.</text>
</comment>
<dbReference type="SUPFAM" id="SSF53822">
    <property type="entry name" value="Periplasmic binding protein-like I"/>
    <property type="match status" value="1"/>
</dbReference>
<dbReference type="PANTHER" id="PTHR30146:SF109">
    <property type="entry name" value="HTH-TYPE TRANSCRIPTIONAL REGULATOR GALS"/>
    <property type="match status" value="1"/>
</dbReference>
<feature type="domain" description="Transcriptional regulator LacI/GalR-like sensor" evidence="4">
    <location>
        <begin position="103"/>
        <end position="274"/>
    </location>
</feature>
<accession>A0A9D1N356</accession>
<dbReference type="CDD" id="cd06267">
    <property type="entry name" value="PBP1_LacI_sugar_binding-like"/>
    <property type="match status" value="1"/>
</dbReference>